<keyword evidence="2" id="KW-0964">Secreted</keyword>
<keyword evidence="3" id="KW-0732">Signal</keyword>
<dbReference type="GO" id="GO:0005576">
    <property type="term" value="C:extracellular region"/>
    <property type="evidence" value="ECO:0007669"/>
    <property type="project" value="UniProtKB-SubCell"/>
</dbReference>
<reference evidence="4" key="1">
    <citation type="journal article" date="2012" name="Nature">
        <title>The oyster genome reveals stress adaptation and complexity of shell formation.</title>
        <authorList>
            <person name="Zhang G."/>
            <person name="Fang X."/>
            <person name="Guo X."/>
            <person name="Li L."/>
            <person name="Luo R."/>
            <person name="Xu F."/>
            <person name="Yang P."/>
            <person name="Zhang L."/>
            <person name="Wang X."/>
            <person name="Qi H."/>
            <person name="Xiong Z."/>
            <person name="Que H."/>
            <person name="Xie Y."/>
            <person name="Holland P.W."/>
            <person name="Paps J."/>
            <person name="Zhu Y."/>
            <person name="Wu F."/>
            <person name="Chen Y."/>
            <person name="Wang J."/>
            <person name="Peng C."/>
            <person name="Meng J."/>
            <person name="Yang L."/>
            <person name="Liu J."/>
            <person name="Wen B."/>
            <person name="Zhang N."/>
            <person name="Huang Z."/>
            <person name="Zhu Q."/>
            <person name="Feng Y."/>
            <person name="Mount A."/>
            <person name="Hedgecock D."/>
            <person name="Xu Z."/>
            <person name="Liu Y."/>
            <person name="Domazet-Loso T."/>
            <person name="Du Y."/>
            <person name="Sun X."/>
            <person name="Zhang S."/>
            <person name="Liu B."/>
            <person name="Cheng P."/>
            <person name="Jiang X."/>
            <person name="Li J."/>
            <person name="Fan D."/>
            <person name="Wang W."/>
            <person name="Fu W."/>
            <person name="Wang T."/>
            <person name="Wang B."/>
            <person name="Zhang J."/>
            <person name="Peng Z."/>
            <person name="Li Y."/>
            <person name="Li N."/>
            <person name="Wang J."/>
            <person name="Chen M."/>
            <person name="He Y."/>
            <person name="Tan F."/>
            <person name="Song X."/>
            <person name="Zheng Q."/>
            <person name="Huang R."/>
            <person name="Yang H."/>
            <person name="Du X."/>
            <person name="Chen L."/>
            <person name="Yang M."/>
            <person name="Gaffney P.M."/>
            <person name="Wang S."/>
            <person name="Luo L."/>
            <person name="She Z."/>
            <person name="Ming Y."/>
            <person name="Huang W."/>
            <person name="Zhang S."/>
            <person name="Huang B."/>
            <person name="Zhang Y."/>
            <person name="Qu T."/>
            <person name="Ni P."/>
            <person name="Miao G."/>
            <person name="Wang J."/>
            <person name="Wang Q."/>
            <person name="Steinberg C.E."/>
            <person name="Wang H."/>
            <person name="Li N."/>
            <person name="Qian L."/>
            <person name="Zhang G."/>
            <person name="Li Y."/>
            <person name="Yang H."/>
            <person name="Liu X."/>
            <person name="Wang J."/>
            <person name="Yin Y."/>
            <person name="Wang J."/>
        </authorList>
    </citation>
    <scope>NUCLEOTIDE SEQUENCE [LARGE SCALE GENOMIC DNA]</scope>
    <source>
        <strain evidence="4">05x7-T-G4-1.051#20</strain>
    </source>
</reference>
<dbReference type="Pfam" id="PF00386">
    <property type="entry name" value="C1q"/>
    <property type="match status" value="1"/>
</dbReference>
<dbReference type="Gene3D" id="2.60.120.40">
    <property type="match status" value="1"/>
</dbReference>
<dbReference type="PANTHER" id="PTHR22923:SF116">
    <property type="entry name" value="C1Q DOMAIN-CONTAINING PROTEIN"/>
    <property type="match status" value="1"/>
</dbReference>
<gene>
    <name evidence="4" type="ORF">CGI_10002235</name>
</gene>
<comment type="subcellular location">
    <subcellularLocation>
        <location evidence="1">Secreted</location>
    </subcellularLocation>
</comment>
<dbReference type="EMBL" id="JH818069">
    <property type="protein sequence ID" value="EKC22469.1"/>
    <property type="molecule type" value="Genomic_DNA"/>
</dbReference>
<organism evidence="4">
    <name type="scientific">Magallana gigas</name>
    <name type="common">Pacific oyster</name>
    <name type="synonym">Crassostrea gigas</name>
    <dbReference type="NCBI Taxonomy" id="29159"/>
    <lineage>
        <taxon>Eukaryota</taxon>
        <taxon>Metazoa</taxon>
        <taxon>Spiralia</taxon>
        <taxon>Lophotrochozoa</taxon>
        <taxon>Mollusca</taxon>
        <taxon>Bivalvia</taxon>
        <taxon>Autobranchia</taxon>
        <taxon>Pteriomorphia</taxon>
        <taxon>Ostreida</taxon>
        <taxon>Ostreoidea</taxon>
        <taxon>Ostreidae</taxon>
        <taxon>Magallana</taxon>
    </lineage>
</organism>
<dbReference type="PROSITE" id="PS50871">
    <property type="entry name" value="C1Q"/>
    <property type="match status" value="1"/>
</dbReference>
<sequence>MNTDPIAFYSFILADTTTQLQLHQTLIYDTVKINLGQGYHHDDGIFIAPRSGIYGFALTLAVSSSGWASTEIAINGQKYGRASADGDDGSHGYGTGFALANVNAGDHVYIRMNIAGDPVLYGDGRTSFSGWML</sequence>
<dbReference type="SUPFAM" id="SSF49842">
    <property type="entry name" value="TNF-like"/>
    <property type="match status" value="1"/>
</dbReference>
<dbReference type="InterPro" id="IPR050822">
    <property type="entry name" value="Cerebellin_Synaptic_Org"/>
</dbReference>
<dbReference type="InParanoid" id="K1PU84"/>
<dbReference type="InterPro" id="IPR001073">
    <property type="entry name" value="C1q_dom"/>
</dbReference>
<protein>
    <submittedName>
        <fullName evidence="4">Heavy metal-binding protein HIP</fullName>
    </submittedName>
</protein>
<dbReference type="InterPro" id="IPR008983">
    <property type="entry name" value="Tumour_necrosis_fac-like_dom"/>
</dbReference>
<evidence type="ECO:0000256" key="1">
    <source>
        <dbReference type="ARBA" id="ARBA00004613"/>
    </source>
</evidence>
<proteinExistence type="predicted"/>
<accession>K1PU84</accession>
<evidence type="ECO:0000256" key="2">
    <source>
        <dbReference type="ARBA" id="ARBA00022525"/>
    </source>
</evidence>
<dbReference type="HOGENOM" id="CLU_001074_8_3_1"/>
<evidence type="ECO:0000256" key="3">
    <source>
        <dbReference type="ARBA" id="ARBA00022729"/>
    </source>
</evidence>
<dbReference type="PANTHER" id="PTHR22923">
    <property type="entry name" value="CEREBELLIN-RELATED"/>
    <property type="match status" value="1"/>
</dbReference>
<dbReference type="AlphaFoldDB" id="K1PU84"/>
<evidence type="ECO:0000313" key="4">
    <source>
        <dbReference type="EMBL" id="EKC22469.1"/>
    </source>
</evidence>
<name>K1PU84_MAGGI</name>
<dbReference type="PRINTS" id="PR00007">
    <property type="entry name" value="COMPLEMNTC1Q"/>
</dbReference>